<dbReference type="EMBL" id="PVNK01000164">
    <property type="protein sequence ID" value="PRP96778.1"/>
    <property type="molecule type" value="Genomic_DNA"/>
</dbReference>
<keyword evidence="2" id="KW-1185">Reference proteome</keyword>
<evidence type="ECO:0000313" key="1">
    <source>
        <dbReference type="EMBL" id="PRP96778.1"/>
    </source>
</evidence>
<evidence type="ECO:0000313" key="2">
    <source>
        <dbReference type="Proteomes" id="UP000237968"/>
    </source>
</evidence>
<accession>A0A2S9XV78</accession>
<organism evidence="1 2">
    <name type="scientific">Enhygromyxa salina</name>
    <dbReference type="NCBI Taxonomy" id="215803"/>
    <lineage>
        <taxon>Bacteria</taxon>
        <taxon>Pseudomonadati</taxon>
        <taxon>Myxococcota</taxon>
        <taxon>Polyangia</taxon>
        <taxon>Nannocystales</taxon>
        <taxon>Nannocystaceae</taxon>
        <taxon>Enhygromyxa</taxon>
    </lineage>
</organism>
<gene>
    <name evidence="1" type="ORF">ENSA5_35520</name>
</gene>
<comment type="caution">
    <text evidence="1">The sequence shown here is derived from an EMBL/GenBank/DDBJ whole genome shotgun (WGS) entry which is preliminary data.</text>
</comment>
<proteinExistence type="predicted"/>
<dbReference type="Proteomes" id="UP000237968">
    <property type="component" value="Unassembled WGS sequence"/>
</dbReference>
<dbReference type="AlphaFoldDB" id="A0A2S9XV78"/>
<sequence length="45" mass="4772">MVAVVAARALGPSVLAMTRERAIYKEPVIKRLSSATSPRSSASEI</sequence>
<reference evidence="1 2" key="1">
    <citation type="submission" date="2018-03" db="EMBL/GenBank/DDBJ databases">
        <title>Draft Genome Sequences of the Obligatory Marine Myxobacteria Enhygromyxa salina SWB005.</title>
        <authorList>
            <person name="Poehlein A."/>
            <person name="Moghaddam J.A."/>
            <person name="Harms H."/>
            <person name="Alanjari M."/>
            <person name="Koenig G.M."/>
            <person name="Daniel R."/>
            <person name="Schaeberle T.F."/>
        </authorList>
    </citation>
    <scope>NUCLEOTIDE SEQUENCE [LARGE SCALE GENOMIC DNA]</scope>
    <source>
        <strain evidence="1 2">SWB005</strain>
    </source>
</reference>
<name>A0A2S9XV78_9BACT</name>
<protein>
    <submittedName>
        <fullName evidence="1">Uncharacterized protein</fullName>
    </submittedName>
</protein>